<accession>A0ABR6BBT8</accession>
<protein>
    <submittedName>
        <fullName evidence="2">SAM-dependent methyltransferase</fullName>
    </submittedName>
</protein>
<reference evidence="2 3" key="1">
    <citation type="submission" date="2020-08" db="EMBL/GenBank/DDBJ databases">
        <title>Genomic Encyclopedia of Archaeal and Bacterial Type Strains, Phase II (KMG-II): from individual species to whole genera.</title>
        <authorList>
            <person name="Goeker M."/>
        </authorList>
    </citation>
    <scope>NUCLEOTIDE SEQUENCE [LARGE SCALE GENOMIC DNA]</scope>
    <source>
        <strain evidence="2 3">DSM 43850</strain>
    </source>
</reference>
<dbReference type="PANTHER" id="PTHR43591">
    <property type="entry name" value="METHYLTRANSFERASE"/>
    <property type="match status" value="1"/>
</dbReference>
<organism evidence="2 3">
    <name type="scientific">Kutzneria viridogrisea</name>
    <dbReference type="NCBI Taxonomy" id="47990"/>
    <lineage>
        <taxon>Bacteria</taxon>
        <taxon>Bacillati</taxon>
        <taxon>Actinomycetota</taxon>
        <taxon>Actinomycetes</taxon>
        <taxon>Pseudonocardiales</taxon>
        <taxon>Pseudonocardiaceae</taxon>
        <taxon>Kutzneria</taxon>
    </lineage>
</organism>
<dbReference type="SUPFAM" id="SSF53335">
    <property type="entry name" value="S-adenosyl-L-methionine-dependent methyltransferases"/>
    <property type="match status" value="1"/>
</dbReference>
<comment type="caution">
    <text evidence="2">The sequence shown here is derived from an EMBL/GenBank/DDBJ whole genome shotgun (WGS) entry which is preliminary data.</text>
</comment>
<sequence>MRIDPSNVEQLRAWDGADGEFWAARARRLDEGVAAYQGHLLAAAGIERADRVLDVGCGSGQTTRDAARRAGAGSALGVDLSARMIDLARRLAEDEQLANLSFEQADAQLHPFPQGQFDLVVSRSGAMFFGDPPTAFGNLARALRPGGRLALMAWQPLARNEWLRSFRAALDAGRDLAPPPPVGPGPFGLSEPDRVRALLTSAGFTEVRITGLSEQMYFGRDTEDAFGFVSGQFGWMVRDLDPPRRERALDTLWAVLAEHQTERGVVFDSATWIIQART</sequence>
<dbReference type="CDD" id="cd02440">
    <property type="entry name" value="AdoMet_MTases"/>
    <property type="match status" value="1"/>
</dbReference>
<name>A0ABR6BBT8_9PSEU</name>
<dbReference type="RefSeq" id="WP_182836710.1">
    <property type="nucleotide sequence ID" value="NZ_BAAABQ010000007.1"/>
</dbReference>
<proteinExistence type="predicted"/>
<dbReference type="InterPro" id="IPR029063">
    <property type="entry name" value="SAM-dependent_MTases_sf"/>
</dbReference>
<dbReference type="GO" id="GO:0008168">
    <property type="term" value="F:methyltransferase activity"/>
    <property type="evidence" value="ECO:0007669"/>
    <property type="project" value="UniProtKB-KW"/>
</dbReference>
<dbReference type="Pfam" id="PF13649">
    <property type="entry name" value="Methyltransf_25"/>
    <property type="match status" value="1"/>
</dbReference>
<evidence type="ECO:0000313" key="3">
    <source>
        <dbReference type="Proteomes" id="UP000517916"/>
    </source>
</evidence>
<evidence type="ECO:0000259" key="1">
    <source>
        <dbReference type="Pfam" id="PF13649"/>
    </source>
</evidence>
<dbReference type="GO" id="GO:0032259">
    <property type="term" value="P:methylation"/>
    <property type="evidence" value="ECO:0007669"/>
    <property type="project" value="UniProtKB-KW"/>
</dbReference>
<dbReference type="PANTHER" id="PTHR43591:SF24">
    <property type="entry name" value="2-METHOXY-6-POLYPRENYL-1,4-BENZOQUINOL METHYLASE, MITOCHONDRIAL"/>
    <property type="match status" value="1"/>
</dbReference>
<gene>
    <name evidence="2" type="ORF">BC739_001537</name>
</gene>
<evidence type="ECO:0000313" key="2">
    <source>
        <dbReference type="EMBL" id="MBA8924340.1"/>
    </source>
</evidence>
<keyword evidence="2" id="KW-0489">Methyltransferase</keyword>
<dbReference type="Gene3D" id="3.40.50.150">
    <property type="entry name" value="Vaccinia Virus protein VP39"/>
    <property type="match status" value="1"/>
</dbReference>
<dbReference type="InterPro" id="IPR041698">
    <property type="entry name" value="Methyltransf_25"/>
</dbReference>
<dbReference type="EMBL" id="JACJID010000001">
    <property type="protein sequence ID" value="MBA8924340.1"/>
    <property type="molecule type" value="Genomic_DNA"/>
</dbReference>
<keyword evidence="3" id="KW-1185">Reference proteome</keyword>
<dbReference type="Proteomes" id="UP000517916">
    <property type="component" value="Unassembled WGS sequence"/>
</dbReference>
<feature type="domain" description="Methyltransferase" evidence="1">
    <location>
        <begin position="52"/>
        <end position="147"/>
    </location>
</feature>
<keyword evidence="2" id="KW-0808">Transferase</keyword>